<dbReference type="Pfam" id="PF01734">
    <property type="entry name" value="Patatin"/>
    <property type="match status" value="1"/>
</dbReference>
<dbReference type="PANTHER" id="PTHR46394:SF1">
    <property type="entry name" value="PNPLA DOMAIN-CONTAINING PROTEIN"/>
    <property type="match status" value="1"/>
</dbReference>
<reference evidence="5" key="1">
    <citation type="journal article" date="2019" name="Int. J. Syst. Evol. Microbiol.">
        <title>The Global Catalogue of Microorganisms (GCM) 10K type strain sequencing project: providing services to taxonomists for standard genome sequencing and annotation.</title>
        <authorList>
            <consortium name="The Broad Institute Genomics Platform"/>
            <consortium name="The Broad Institute Genome Sequencing Center for Infectious Disease"/>
            <person name="Wu L."/>
            <person name="Ma J."/>
        </authorList>
    </citation>
    <scope>NUCLEOTIDE SEQUENCE [LARGE SCALE GENOMIC DNA]</scope>
    <source>
        <strain evidence="5">CCUG 73951</strain>
    </source>
</reference>
<name>A0ABW2K2E8_9BACI</name>
<organism evidence="4 5">
    <name type="scientific">Halobacillus campisalis</name>
    <dbReference type="NCBI Taxonomy" id="435909"/>
    <lineage>
        <taxon>Bacteria</taxon>
        <taxon>Bacillati</taxon>
        <taxon>Bacillota</taxon>
        <taxon>Bacilli</taxon>
        <taxon>Bacillales</taxon>
        <taxon>Bacillaceae</taxon>
        <taxon>Halobacillus</taxon>
    </lineage>
</organism>
<comment type="caution">
    <text evidence="2">Lacks conserved residue(s) required for the propagation of feature annotation.</text>
</comment>
<feature type="short sequence motif" description="GXSXG" evidence="2">
    <location>
        <begin position="38"/>
        <end position="42"/>
    </location>
</feature>
<protein>
    <submittedName>
        <fullName evidence="4">Patatin-like phospholipase family protein</fullName>
    </submittedName>
</protein>
<feature type="active site" description="Nucleophile" evidence="2">
    <location>
        <position position="40"/>
    </location>
</feature>
<feature type="domain" description="PNPLA" evidence="3">
    <location>
        <begin position="7"/>
        <end position="199"/>
    </location>
</feature>
<keyword evidence="2" id="KW-0442">Lipid degradation</keyword>
<keyword evidence="5" id="KW-1185">Reference proteome</keyword>
<dbReference type="RefSeq" id="WP_352232194.1">
    <property type="nucleotide sequence ID" value="NZ_JAPVRC010000001.1"/>
</dbReference>
<evidence type="ECO:0000313" key="4">
    <source>
        <dbReference type="EMBL" id="MFC7320854.1"/>
    </source>
</evidence>
<dbReference type="EMBL" id="JBHTBY010000006">
    <property type="protein sequence ID" value="MFC7320854.1"/>
    <property type="molecule type" value="Genomic_DNA"/>
</dbReference>
<feature type="active site" description="Proton acceptor" evidence="2">
    <location>
        <position position="186"/>
    </location>
</feature>
<accession>A0ABW2K2E8</accession>
<dbReference type="Gene3D" id="3.40.1090.10">
    <property type="entry name" value="Cytosolic phospholipase A2 catalytic domain"/>
    <property type="match status" value="2"/>
</dbReference>
<keyword evidence="1 2" id="KW-0443">Lipid metabolism</keyword>
<dbReference type="Proteomes" id="UP001596494">
    <property type="component" value="Unassembled WGS sequence"/>
</dbReference>
<sequence>MCVNIDGVFSGGGVKSLAFIGALEVLEKNDYSFQRVAGTSAGAIVACLKAAGYTSEDLRVILEELTLENLIDQPFVDQIFPFSKWIYLYFRMGLYRGNRLEDVLEKWLQKKGIKTFAHLPEGELKIVCSDLTLGRMVVIPDDLKEVYGIDPNTFSVAKAARISATLPYFFMPVKLHGKKGKSILVDGGVLSNFPIWLFENEHGRRKRPIIGMQLSDPPDHLPEKRIKNAIEMFQALFNTMKQAHDARYISASKSRDIIFIPVKGVETTDFHLSTKHKEMLIDLGREQAEKFLKRWSK</sequence>
<dbReference type="PANTHER" id="PTHR46394">
    <property type="entry name" value="ANNEXIN"/>
    <property type="match status" value="1"/>
</dbReference>
<gene>
    <name evidence="4" type="ORF">ACFQMN_08160</name>
</gene>
<comment type="caution">
    <text evidence="4">The sequence shown here is derived from an EMBL/GenBank/DDBJ whole genome shotgun (WGS) entry which is preliminary data.</text>
</comment>
<feature type="short sequence motif" description="DGA/G" evidence="2">
    <location>
        <begin position="186"/>
        <end position="188"/>
    </location>
</feature>
<dbReference type="InterPro" id="IPR002641">
    <property type="entry name" value="PNPLA_dom"/>
</dbReference>
<proteinExistence type="predicted"/>
<dbReference type="CDD" id="cd07207">
    <property type="entry name" value="Pat_ExoU_VipD_like"/>
    <property type="match status" value="1"/>
</dbReference>
<dbReference type="PROSITE" id="PS51635">
    <property type="entry name" value="PNPLA"/>
    <property type="match status" value="1"/>
</dbReference>
<keyword evidence="2" id="KW-0378">Hydrolase</keyword>
<dbReference type="SUPFAM" id="SSF52151">
    <property type="entry name" value="FabD/lysophospholipase-like"/>
    <property type="match status" value="1"/>
</dbReference>
<evidence type="ECO:0000313" key="5">
    <source>
        <dbReference type="Proteomes" id="UP001596494"/>
    </source>
</evidence>
<evidence type="ECO:0000259" key="3">
    <source>
        <dbReference type="PROSITE" id="PS51635"/>
    </source>
</evidence>
<evidence type="ECO:0000256" key="1">
    <source>
        <dbReference type="ARBA" id="ARBA00023098"/>
    </source>
</evidence>
<dbReference type="InterPro" id="IPR052580">
    <property type="entry name" value="Lipid_Hydrolase"/>
</dbReference>
<evidence type="ECO:0000256" key="2">
    <source>
        <dbReference type="PROSITE-ProRule" id="PRU01161"/>
    </source>
</evidence>
<dbReference type="InterPro" id="IPR016035">
    <property type="entry name" value="Acyl_Trfase/lysoPLipase"/>
</dbReference>